<dbReference type="GO" id="GO:0019825">
    <property type="term" value="F:oxygen binding"/>
    <property type="evidence" value="ECO:0007669"/>
    <property type="project" value="InterPro"/>
</dbReference>
<dbReference type="Pfam" id="PF00042">
    <property type="entry name" value="Globin"/>
    <property type="match status" value="1"/>
</dbReference>
<keyword evidence="1" id="KW-0561">Oxygen transport</keyword>
<dbReference type="InterPro" id="IPR044399">
    <property type="entry name" value="Mb-like_M"/>
</dbReference>
<dbReference type="Gene3D" id="1.10.490.10">
    <property type="entry name" value="Globins"/>
    <property type="match status" value="1"/>
</dbReference>
<dbReference type="GO" id="GO:0005344">
    <property type="term" value="F:oxygen carrier activity"/>
    <property type="evidence" value="ECO:0007669"/>
    <property type="project" value="UniProtKB-KW"/>
</dbReference>
<dbReference type="AlphaFoldDB" id="W2TPA7"/>
<dbReference type="GO" id="GO:0020037">
    <property type="term" value="F:heme binding"/>
    <property type="evidence" value="ECO:0007669"/>
    <property type="project" value="InterPro"/>
</dbReference>
<evidence type="ECO:0000259" key="2">
    <source>
        <dbReference type="PROSITE" id="PS01033"/>
    </source>
</evidence>
<dbReference type="InterPro" id="IPR012292">
    <property type="entry name" value="Globin/Proto"/>
</dbReference>
<organism evidence="3 4">
    <name type="scientific">Necator americanus</name>
    <name type="common">Human hookworm</name>
    <dbReference type="NCBI Taxonomy" id="51031"/>
    <lineage>
        <taxon>Eukaryota</taxon>
        <taxon>Metazoa</taxon>
        <taxon>Ecdysozoa</taxon>
        <taxon>Nematoda</taxon>
        <taxon>Chromadorea</taxon>
        <taxon>Rhabditida</taxon>
        <taxon>Rhabditina</taxon>
        <taxon>Rhabditomorpha</taxon>
        <taxon>Strongyloidea</taxon>
        <taxon>Ancylostomatidae</taxon>
        <taxon>Bunostominae</taxon>
        <taxon>Necator</taxon>
    </lineage>
</organism>
<dbReference type="SUPFAM" id="SSF46458">
    <property type="entry name" value="Globin-like"/>
    <property type="match status" value="1"/>
</dbReference>
<dbReference type="GO" id="GO:0003676">
    <property type="term" value="F:nucleic acid binding"/>
    <property type="evidence" value="ECO:0007669"/>
    <property type="project" value="InterPro"/>
</dbReference>
<dbReference type="Gene3D" id="3.30.420.10">
    <property type="entry name" value="Ribonuclease H-like superfamily/Ribonuclease H"/>
    <property type="match status" value="1"/>
</dbReference>
<name>W2TPA7_NECAM</name>
<dbReference type="CDD" id="cd01040">
    <property type="entry name" value="Mb-like"/>
    <property type="match status" value="1"/>
</dbReference>
<dbReference type="OrthoDB" id="5820458at2759"/>
<dbReference type="Proteomes" id="UP000053676">
    <property type="component" value="Unassembled WGS sequence"/>
</dbReference>
<feature type="domain" description="Globin" evidence="2">
    <location>
        <begin position="1"/>
        <end position="115"/>
    </location>
</feature>
<dbReference type="CTD" id="25347788"/>
<protein>
    <submittedName>
        <fullName evidence="3">Globin</fullName>
    </submittedName>
</protein>
<reference evidence="4" key="1">
    <citation type="journal article" date="2014" name="Nat. Genet.">
        <title>Genome of the human hookworm Necator americanus.</title>
        <authorList>
            <person name="Tang Y.T."/>
            <person name="Gao X."/>
            <person name="Rosa B.A."/>
            <person name="Abubucker S."/>
            <person name="Hallsworth-Pepin K."/>
            <person name="Martin J."/>
            <person name="Tyagi R."/>
            <person name="Heizer E."/>
            <person name="Zhang X."/>
            <person name="Bhonagiri-Palsikar V."/>
            <person name="Minx P."/>
            <person name="Warren W.C."/>
            <person name="Wang Q."/>
            <person name="Zhan B."/>
            <person name="Hotez P.J."/>
            <person name="Sternberg P.W."/>
            <person name="Dougall A."/>
            <person name="Gaze S.T."/>
            <person name="Mulvenna J."/>
            <person name="Sotillo J."/>
            <person name="Ranganathan S."/>
            <person name="Rabelo E.M."/>
            <person name="Wilson R.K."/>
            <person name="Felgner P.L."/>
            <person name="Bethony J."/>
            <person name="Hawdon J.M."/>
            <person name="Gasser R.B."/>
            <person name="Loukas A."/>
            <person name="Mitreva M."/>
        </authorList>
    </citation>
    <scope>NUCLEOTIDE SEQUENCE [LARGE SCALE GENOMIC DNA]</scope>
</reference>
<proteinExistence type="inferred from homology"/>
<dbReference type="KEGG" id="nai:NECAME_07758"/>
<evidence type="ECO:0000256" key="1">
    <source>
        <dbReference type="RuleBase" id="RU000356"/>
    </source>
</evidence>
<evidence type="ECO:0000313" key="3">
    <source>
        <dbReference type="EMBL" id="ETN82812.1"/>
    </source>
</evidence>
<gene>
    <name evidence="3" type="ORF">NECAME_07758</name>
</gene>
<dbReference type="EMBL" id="KI658375">
    <property type="protein sequence ID" value="ETN82812.1"/>
    <property type="molecule type" value="Genomic_DNA"/>
</dbReference>
<dbReference type="GeneID" id="25347788"/>
<dbReference type="PROSITE" id="PS01033">
    <property type="entry name" value="GLOBIN"/>
    <property type="match status" value="1"/>
</dbReference>
<keyword evidence="4" id="KW-1185">Reference proteome</keyword>
<dbReference type="InterPro" id="IPR000971">
    <property type="entry name" value="Globin"/>
</dbReference>
<comment type="similarity">
    <text evidence="1">Belongs to the globin family.</text>
</comment>
<keyword evidence="1" id="KW-0349">Heme</keyword>
<accession>W2TPA7</accession>
<evidence type="ECO:0000313" key="4">
    <source>
        <dbReference type="Proteomes" id="UP000053676"/>
    </source>
</evidence>
<sequence>MFTNYPNLRRYFKGAEAFSADDVEKSERFEKQGQRILLAVHILADTFDDDMTFRAYARETVNKHSQFKMEPELWSTFFTVLVNFLASRGSVSDEQKKAWEQLAKVFNEECQNRFIINRTLIKSKIRPGQYTINNFGNVNKGLSTGTRRSLIWMIRRDSDINGDLRKAHMVFSRRNFGAGSLMTWPGFCGSGKLQLAFPSSRMDSLKFEGVLQSSFLPYLRVRRGPAHVLQQDNAAVHVSTKDWVQRHHIVVIDWPACSPDRNPKENM</sequence>
<keyword evidence="1" id="KW-0408">Iron</keyword>
<dbReference type="InterPro" id="IPR009050">
    <property type="entry name" value="Globin-like_sf"/>
</dbReference>
<dbReference type="InterPro" id="IPR036397">
    <property type="entry name" value="RNaseH_sf"/>
</dbReference>
<keyword evidence="1" id="KW-0479">Metal-binding</keyword>
<keyword evidence="1" id="KW-0813">Transport</keyword>